<sequence>ERGVWVYPAGDGTAPDALLIGPPFTITEEQMDTVVTVVGEAITEVCGD</sequence>
<evidence type="ECO:0008006" key="2">
    <source>
        <dbReference type="Google" id="ProtNLM"/>
    </source>
</evidence>
<dbReference type="InterPro" id="IPR015422">
    <property type="entry name" value="PyrdxlP-dep_Trfase_small"/>
</dbReference>
<dbReference type="EMBL" id="UINC01030647">
    <property type="protein sequence ID" value="SVB15376.1"/>
    <property type="molecule type" value="Genomic_DNA"/>
</dbReference>
<reference evidence="1" key="1">
    <citation type="submission" date="2018-05" db="EMBL/GenBank/DDBJ databases">
        <authorList>
            <person name="Lanie J.A."/>
            <person name="Ng W.-L."/>
            <person name="Kazmierczak K.M."/>
            <person name="Andrzejewski T.M."/>
            <person name="Davidsen T.M."/>
            <person name="Wayne K.J."/>
            <person name="Tettelin H."/>
            <person name="Glass J.I."/>
            <person name="Rusch D."/>
            <person name="Podicherti R."/>
            <person name="Tsui H.-C.T."/>
            <person name="Winkler M.E."/>
        </authorList>
    </citation>
    <scope>NUCLEOTIDE SEQUENCE</scope>
</reference>
<name>A0A382BNH8_9ZZZZ</name>
<organism evidence="1">
    <name type="scientific">marine metagenome</name>
    <dbReference type="NCBI Taxonomy" id="408172"/>
    <lineage>
        <taxon>unclassified sequences</taxon>
        <taxon>metagenomes</taxon>
        <taxon>ecological metagenomes</taxon>
    </lineage>
</organism>
<dbReference type="AlphaFoldDB" id="A0A382BNH8"/>
<dbReference type="SUPFAM" id="SSF53383">
    <property type="entry name" value="PLP-dependent transferases"/>
    <property type="match status" value="1"/>
</dbReference>
<dbReference type="Gene3D" id="3.90.1150.10">
    <property type="entry name" value="Aspartate Aminotransferase, domain 1"/>
    <property type="match status" value="1"/>
</dbReference>
<protein>
    <recommendedName>
        <fullName evidence="2">Aspartate aminotransferase family protein</fullName>
    </recommendedName>
</protein>
<accession>A0A382BNH8</accession>
<proteinExistence type="predicted"/>
<dbReference type="InterPro" id="IPR015424">
    <property type="entry name" value="PyrdxlP-dep_Trfase"/>
</dbReference>
<evidence type="ECO:0000313" key="1">
    <source>
        <dbReference type="EMBL" id="SVB15376.1"/>
    </source>
</evidence>
<gene>
    <name evidence="1" type="ORF">METZ01_LOCUS168230</name>
</gene>
<feature type="non-terminal residue" evidence="1">
    <location>
        <position position="1"/>
    </location>
</feature>